<accession>A0A1I7WJ93</accession>
<dbReference type="InterPro" id="IPR055472">
    <property type="entry name" value="DUF7044"/>
</dbReference>
<feature type="signal peptide" evidence="1">
    <location>
        <begin position="1"/>
        <end position="17"/>
    </location>
</feature>
<organism evidence="3 4">
    <name type="scientific">Heterorhabditis bacteriophora</name>
    <name type="common">Entomopathogenic nematode worm</name>
    <dbReference type="NCBI Taxonomy" id="37862"/>
    <lineage>
        <taxon>Eukaryota</taxon>
        <taxon>Metazoa</taxon>
        <taxon>Ecdysozoa</taxon>
        <taxon>Nematoda</taxon>
        <taxon>Chromadorea</taxon>
        <taxon>Rhabditida</taxon>
        <taxon>Rhabditina</taxon>
        <taxon>Rhabditomorpha</taxon>
        <taxon>Strongyloidea</taxon>
        <taxon>Heterorhabditidae</taxon>
        <taxon>Heterorhabditis</taxon>
    </lineage>
</organism>
<dbReference type="WBParaSite" id="Hba_05075">
    <property type="protein sequence ID" value="Hba_05075"/>
    <property type="gene ID" value="Hba_05075"/>
</dbReference>
<dbReference type="Proteomes" id="UP000095283">
    <property type="component" value="Unplaced"/>
</dbReference>
<feature type="domain" description="DUF7044" evidence="2">
    <location>
        <begin position="19"/>
        <end position="95"/>
    </location>
</feature>
<keyword evidence="1" id="KW-0732">Signal</keyword>
<name>A0A1I7WJ93_HETBA</name>
<evidence type="ECO:0000313" key="4">
    <source>
        <dbReference type="WBParaSite" id="Hba_05075"/>
    </source>
</evidence>
<feature type="chain" id="PRO_5009310659" evidence="1">
    <location>
        <begin position="18"/>
        <end position="100"/>
    </location>
</feature>
<sequence>MIPQCVAVISLLSFAVGMSCRLDSSLHGTFKKQSHSLRNEVIDSTFREPILYDEFKHFTRNFVPSFQITISVTSISDYGECYERTGDSYVFGLKSVSTAN</sequence>
<keyword evidence="3" id="KW-1185">Reference proteome</keyword>
<dbReference type="AlphaFoldDB" id="A0A1I7WJ93"/>
<evidence type="ECO:0000313" key="3">
    <source>
        <dbReference type="Proteomes" id="UP000095283"/>
    </source>
</evidence>
<proteinExistence type="predicted"/>
<protein>
    <submittedName>
        <fullName evidence="4">Secreted protein</fullName>
    </submittedName>
</protein>
<dbReference type="Pfam" id="PF23071">
    <property type="entry name" value="DUF7044"/>
    <property type="match status" value="1"/>
</dbReference>
<evidence type="ECO:0000256" key="1">
    <source>
        <dbReference type="SAM" id="SignalP"/>
    </source>
</evidence>
<reference evidence="4" key="1">
    <citation type="submission" date="2016-11" db="UniProtKB">
        <authorList>
            <consortium name="WormBaseParasite"/>
        </authorList>
    </citation>
    <scope>IDENTIFICATION</scope>
</reference>
<evidence type="ECO:0000259" key="2">
    <source>
        <dbReference type="Pfam" id="PF23071"/>
    </source>
</evidence>